<dbReference type="EMBL" id="GL983868">
    <property type="protein sequence ID" value="EGR31411.1"/>
    <property type="molecule type" value="Genomic_DNA"/>
</dbReference>
<dbReference type="GeneID" id="14907561"/>
<evidence type="ECO:0000313" key="2">
    <source>
        <dbReference type="EMBL" id="EGR31411.1"/>
    </source>
</evidence>
<feature type="coiled-coil region" evidence="1">
    <location>
        <begin position="76"/>
        <end position="103"/>
    </location>
</feature>
<dbReference type="AlphaFoldDB" id="G0QTN8"/>
<name>G0QTN8_ICHMU</name>
<keyword evidence="3" id="KW-1185">Reference proteome</keyword>
<reference evidence="2 3" key="1">
    <citation type="submission" date="2011-07" db="EMBL/GenBank/DDBJ databases">
        <authorList>
            <person name="Coyne R."/>
            <person name="Brami D."/>
            <person name="Johnson J."/>
            <person name="Hostetler J."/>
            <person name="Hannick L."/>
            <person name="Clark T."/>
            <person name="Cassidy-Hanley D."/>
            <person name="Inman J."/>
        </authorList>
    </citation>
    <scope>NUCLEOTIDE SEQUENCE [LARGE SCALE GENOMIC DNA]</scope>
    <source>
        <strain evidence="2 3">G5</strain>
    </source>
</reference>
<dbReference type="PANTHER" id="PTHR37027:SF2">
    <property type="entry name" value="CHROMOSOME UNDETERMINED SCAFFOLD_148, WHOLE GENOME SHOTGUN SEQUENCE"/>
    <property type="match status" value="1"/>
</dbReference>
<feature type="coiled-coil region" evidence="1">
    <location>
        <begin position="2"/>
        <end position="40"/>
    </location>
</feature>
<evidence type="ECO:0000313" key="3">
    <source>
        <dbReference type="Proteomes" id="UP000008983"/>
    </source>
</evidence>
<proteinExistence type="predicted"/>
<gene>
    <name evidence="2" type="ORF">IMG5_110270</name>
</gene>
<dbReference type="InParanoid" id="G0QTN8"/>
<accession>G0QTN8</accession>
<sequence length="120" mass="14633">MNINLNKNNKSYEENSDNKIKEVNQIINFIKQQIDQDKKKEKIKLIFQLKKLKINLISFMMFYQQKKKEETQSKMYRMIEDIHEKIQEELQTERQQRESTTDSLIKLLEETCQKIDKGFK</sequence>
<organism evidence="2 3">
    <name type="scientific">Ichthyophthirius multifiliis</name>
    <name type="common">White spot disease agent</name>
    <name type="synonym">Ich</name>
    <dbReference type="NCBI Taxonomy" id="5932"/>
    <lineage>
        <taxon>Eukaryota</taxon>
        <taxon>Sar</taxon>
        <taxon>Alveolata</taxon>
        <taxon>Ciliophora</taxon>
        <taxon>Intramacronucleata</taxon>
        <taxon>Oligohymenophorea</taxon>
        <taxon>Hymenostomatida</taxon>
        <taxon>Ophryoglenina</taxon>
        <taxon>Ichthyophthirius</taxon>
    </lineage>
</organism>
<evidence type="ECO:0000256" key="1">
    <source>
        <dbReference type="SAM" id="Coils"/>
    </source>
</evidence>
<keyword evidence="1" id="KW-0175">Coiled coil</keyword>
<dbReference type="RefSeq" id="XP_004034897.1">
    <property type="nucleotide sequence ID" value="XM_004034849.1"/>
</dbReference>
<dbReference type="InterPro" id="IPR038835">
    <property type="entry name" value="Giardin_beta-like"/>
</dbReference>
<protein>
    <submittedName>
        <fullName evidence="2">Uncharacterized protein</fullName>
    </submittedName>
</protein>
<dbReference type="Proteomes" id="UP000008983">
    <property type="component" value="Unassembled WGS sequence"/>
</dbReference>
<dbReference type="PANTHER" id="PTHR37027">
    <property type="entry name" value="KDE4"/>
    <property type="match status" value="1"/>
</dbReference>